<evidence type="ECO:0008006" key="5">
    <source>
        <dbReference type="Google" id="ProtNLM"/>
    </source>
</evidence>
<reference evidence="3 4" key="1">
    <citation type="submission" date="2023-07" db="EMBL/GenBank/DDBJ databases">
        <title>Micromonospora profundi TRM 95458 converts glycerol to a new osmotic compound.</title>
        <authorList>
            <person name="Lu D."/>
        </authorList>
    </citation>
    <scope>NUCLEOTIDE SEQUENCE [LARGE SCALE GENOMIC DNA]</scope>
    <source>
        <strain evidence="3 4">TRM95458</strain>
    </source>
</reference>
<feature type="compositionally biased region" description="Pro residues" evidence="1">
    <location>
        <begin position="52"/>
        <end position="80"/>
    </location>
</feature>
<organism evidence="3 4">
    <name type="scientific">Micromonospora profundi</name>
    <dbReference type="NCBI Taxonomy" id="1420889"/>
    <lineage>
        <taxon>Bacteria</taxon>
        <taxon>Bacillati</taxon>
        <taxon>Actinomycetota</taxon>
        <taxon>Actinomycetes</taxon>
        <taxon>Micromonosporales</taxon>
        <taxon>Micromonosporaceae</taxon>
        <taxon>Micromonospora</taxon>
    </lineage>
</organism>
<feature type="transmembrane region" description="Helical" evidence="2">
    <location>
        <begin position="132"/>
        <end position="156"/>
    </location>
</feature>
<dbReference type="EMBL" id="CP130472">
    <property type="protein sequence ID" value="WLS45545.1"/>
    <property type="molecule type" value="Genomic_DNA"/>
</dbReference>
<name>A0AAJ6HQW8_9ACTN</name>
<sequence length="349" mass="36048">MSSPPVDPWSGQTEPDARYDFHPPRPEGYQQPPAEGWAPQPPYDGQWHGAPQPAPPPAAQQPYPTQPYPAPPYSTPPHSTPPYSTSPHSTPPYSTPAHVGYPGTPQTGYPAGQYAGYPPPHPGGGQGQSRQLILILGIVGLLVLCLGGGGVAYVAYERDQSADPKPTPTAAPTTGPATTPSATASSPATPSPGSSPAAQIRVVTPETLAGRPKSTDATLKKLAEDMVQELRGSVRGENDVVGAFYGSPSDRNMVMVIAASTFVLNPTKELDDTVRSMSKGMAVTGMTTIAPGPLGGVAKCGDGKSAEVSLGVCSWADHGSVGVIVMFFSSAAASAAEFVTIRGEIEQQS</sequence>
<protein>
    <recommendedName>
        <fullName evidence="5">Flagellar basal body-associated protein FliL</fullName>
    </recommendedName>
</protein>
<evidence type="ECO:0000313" key="4">
    <source>
        <dbReference type="Proteomes" id="UP001235874"/>
    </source>
</evidence>
<dbReference type="RefSeq" id="WP_306272421.1">
    <property type="nucleotide sequence ID" value="NZ_CP130472.1"/>
</dbReference>
<dbReference type="AlphaFoldDB" id="A0AAJ6HQW8"/>
<evidence type="ECO:0000256" key="2">
    <source>
        <dbReference type="SAM" id="Phobius"/>
    </source>
</evidence>
<keyword evidence="2" id="KW-0812">Transmembrane</keyword>
<keyword evidence="2" id="KW-1133">Transmembrane helix</keyword>
<dbReference type="KEGG" id="mprn:Q3V37_30055"/>
<evidence type="ECO:0000256" key="1">
    <source>
        <dbReference type="SAM" id="MobiDB-lite"/>
    </source>
</evidence>
<gene>
    <name evidence="3" type="ORF">Q3V37_30055</name>
</gene>
<keyword evidence="4" id="KW-1185">Reference proteome</keyword>
<feature type="region of interest" description="Disordered" evidence="1">
    <location>
        <begin position="1"/>
        <end position="128"/>
    </location>
</feature>
<accession>A0AAJ6HQW8</accession>
<feature type="compositionally biased region" description="Basic and acidic residues" evidence="1">
    <location>
        <begin position="15"/>
        <end position="25"/>
    </location>
</feature>
<dbReference type="Proteomes" id="UP001235874">
    <property type="component" value="Chromosome"/>
</dbReference>
<keyword evidence="2" id="KW-0472">Membrane</keyword>
<proteinExistence type="predicted"/>
<feature type="region of interest" description="Disordered" evidence="1">
    <location>
        <begin position="160"/>
        <end position="216"/>
    </location>
</feature>
<evidence type="ECO:0000313" key="3">
    <source>
        <dbReference type="EMBL" id="WLS45545.1"/>
    </source>
</evidence>
<feature type="compositionally biased region" description="Low complexity" evidence="1">
    <location>
        <begin position="168"/>
        <end position="198"/>
    </location>
</feature>